<accession>A0A9N9BFL8</accession>
<dbReference type="OrthoDB" id="2439775at2759"/>
<dbReference type="Proteomes" id="UP000789831">
    <property type="component" value="Unassembled WGS sequence"/>
</dbReference>
<keyword evidence="5" id="KW-1185">Reference proteome</keyword>
<gene>
    <name evidence="4" type="ORF">AGERDE_LOCUS7297</name>
</gene>
<feature type="compositionally biased region" description="Basic and acidic residues" evidence="2">
    <location>
        <begin position="534"/>
        <end position="549"/>
    </location>
</feature>
<organism evidence="4 5">
    <name type="scientific">Ambispora gerdemannii</name>
    <dbReference type="NCBI Taxonomy" id="144530"/>
    <lineage>
        <taxon>Eukaryota</taxon>
        <taxon>Fungi</taxon>
        <taxon>Fungi incertae sedis</taxon>
        <taxon>Mucoromycota</taxon>
        <taxon>Glomeromycotina</taxon>
        <taxon>Glomeromycetes</taxon>
        <taxon>Archaeosporales</taxon>
        <taxon>Ambisporaceae</taxon>
        <taxon>Ambispora</taxon>
    </lineage>
</organism>
<evidence type="ECO:0000256" key="3">
    <source>
        <dbReference type="SAM" id="Phobius"/>
    </source>
</evidence>
<reference evidence="4" key="1">
    <citation type="submission" date="2021-06" db="EMBL/GenBank/DDBJ databases">
        <authorList>
            <person name="Kallberg Y."/>
            <person name="Tangrot J."/>
            <person name="Rosling A."/>
        </authorList>
    </citation>
    <scope>NUCLEOTIDE SEQUENCE</scope>
    <source>
        <strain evidence="4">MT106</strain>
    </source>
</reference>
<feature type="coiled-coil region" evidence="1">
    <location>
        <begin position="1280"/>
        <end position="1369"/>
    </location>
</feature>
<protein>
    <submittedName>
        <fullName evidence="4">6186_t:CDS:1</fullName>
    </submittedName>
</protein>
<feature type="transmembrane region" description="Helical" evidence="3">
    <location>
        <begin position="1112"/>
        <end position="1130"/>
    </location>
</feature>
<name>A0A9N9BFL8_9GLOM</name>
<keyword evidence="3" id="KW-1133">Transmembrane helix</keyword>
<evidence type="ECO:0000256" key="2">
    <source>
        <dbReference type="SAM" id="MobiDB-lite"/>
    </source>
</evidence>
<feature type="compositionally biased region" description="Basic and acidic residues" evidence="2">
    <location>
        <begin position="328"/>
        <end position="341"/>
    </location>
</feature>
<comment type="caution">
    <text evidence="4">The sequence shown here is derived from an EMBL/GenBank/DDBJ whole genome shotgun (WGS) entry which is preliminary data.</text>
</comment>
<keyword evidence="3" id="KW-0472">Membrane</keyword>
<feature type="transmembrane region" description="Helical" evidence="3">
    <location>
        <begin position="1021"/>
        <end position="1040"/>
    </location>
</feature>
<evidence type="ECO:0000313" key="5">
    <source>
        <dbReference type="Proteomes" id="UP000789831"/>
    </source>
</evidence>
<evidence type="ECO:0000313" key="4">
    <source>
        <dbReference type="EMBL" id="CAG8564083.1"/>
    </source>
</evidence>
<feature type="transmembrane region" description="Helical" evidence="3">
    <location>
        <begin position="1197"/>
        <end position="1215"/>
    </location>
</feature>
<feature type="region of interest" description="Disordered" evidence="2">
    <location>
        <begin position="328"/>
        <end position="357"/>
    </location>
</feature>
<evidence type="ECO:0000256" key="1">
    <source>
        <dbReference type="SAM" id="Coils"/>
    </source>
</evidence>
<feature type="transmembrane region" description="Helical" evidence="3">
    <location>
        <begin position="988"/>
        <end position="1009"/>
    </location>
</feature>
<sequence length="1369" mass="158776">MSKNDDLSEILVQQVDLPPPQPGARSLSHGFSFKTAANSDKIESDFDSKSGTIIKTEISEVGKSVITLKKEIEENPDSTSIPKESKIYIGYHRIEKKSSESNNQTTNSIHYDLGFFETNADFNFNWSVAVIDSSEEICWIAFSFYKFSILEHKPDKKLGIYKLNHEAGSHYSYTLFEKSVFLLVYHHPSRSVRPIHVTGTGNGIIKFLNNEELVILRRNNFRIMRCNSAIHFNTGFANSFWSTVALFNIGKVRRKKRINTDHNYPLPMNKFAKNLKYTENVVEHKLNNFVKDHYLYSINRNNKIERYDLTTGELDRLFNINKILAKSPEKKPDDTTDKESQGDSNSQTEQKSEKQNDDKIKHTVVLPVFAVSNNEEKQQYLAASLGSNSFTVYFMPNSIELVTHELPDDNAKIRFMAFISNNTKLLIVFEKSPSSVVGQGQDIEKEIWIWNMPGTLNFEEHCETVELEKIAKDHHLELTEINLENASLKSYYKLEYEETYNEKCKIKDLEFFVKKNSIFYKKDGLIKLFYQNPDDNKQNPEDNHQKTEKNVSQPLEDNVGEKESIINNDGNGDEKKIDEIKIEIEGEKIVKISKRDGKEYALINIWSIPTAFSKYVTDPIISKYEFVEVDQSVKITLKSRANQKESGFQHNIAINPQATSIVGMCSALKLIIKQKEEDYKKNSESPKKAETPDKYEQLFRSIKKVASNIIEEAIKNQDNFRMLDARFRIVATIIRVNFQKQLECILAKPEDRLHIPRQNVQDKTNTSFKFNSVFLLPKAPIDDEHPTALLIAIKQNQHDTVEKLLDYYSTLAVDNPNWMDTVTKVLPELITKFPKNVIQLMNSDVFHSKEIPLDQSWEFYRPNNDLNRVYSFHAEFNLFDTYRQQEYEKLTSEKKNQISRYRKTNMKYCQVPLPGLMTSDVTSTSKRIWKAVVDNTCDFFLNLVLLERNHGDESPFTKLIIHDKTGEIYDNPSIEAVVDFQWRHYARVFVIIGFLLYIAYAIVFIWLSYRHLSKLVYSQPIGPLFIPAASIMCGFAYILLTGKIKGGRYLANQQLLPIVLYTFDLAGSTIPLIGCAMMISVNLHYDGLLEVSESRVESNYCHEHPRQCKSQVIFYALSGLLLWIVFSSTFNGSFITENPDGTTQPLVNNATYPNFTFHQIVDWNDRTDNYYYFWDKSVEAVYFWISGRWDQVTNWNFWPVDVVTVIASIFLATLLQNLLISLMGNALGESTLEKRAVIQMRAQLLINYTDAFAQHRNVYYAIPTDEWKNLRKTIKESNRLDTYEEQLDEKLKRIESHLTKIETNDTNEEQLREKLKRDTYEELEEKLKRIESQLEKIETRHNDTSASTNADLSARFDKLEKKLDDLFKR</sequence>
<proteinExistence type="predicted"/>
<keyword evidence="1" id="KW-0175">Coiled coil</keyword>
<keyword evidence="3" id="KW-0812">Transmembrane</keyword>
<feature type="region of interest" description="Disordered" evidence="2">
    <location>
        <begin position="531"/>
        <end position="570"/>
    </location>
</feature>
<dbReference type="EMBL" id="CAJVPL010001307">
    <property type="protein sequence ID" value="CAG8564083.1"/>
    <property type="molecule type" value="Genomic_DNA"/>
</dbReference>